<dbReference type="Pfam" id="PF00596">
    <property type="entry name" value="Aldolase_II"/>
    <property type="match status" value="1"/>
</dbReference>
<dbReference type="Proteomes" id="UP000176967">
    <property type="component" value="Unassembled WGS sequence"/>
</dbReference>
<feature type="domain" description="Class II aldolase/adducin N-terminal" evidence="3">
    <location>
        <begin position="25"/>
        <end position="190"/>
    </location>
</feature>
<gene>
    <name evidence="4" type="ORF">A2890_02850</name>
</gene>
<evidence type="ECO:0000259" key="3">
    <source>
        <dbReference type="SMART" id="SM01007"/>
    </source>
</evidence>
<dbReference type="PANTHER" id="PTHR22789:SF0">
    <property type="entry name" value="3-OXO-TETRONATE 4-PHOSPHATE DECARBOXYLASE-RELATED"/>
    <property type="match status" value="1"/>
</dbReference>
<dbReference type="GO" id="GO:0016832">
    <property type="term" value="F:aldehyde-lyase activity"/>
    <property type="evidence" value="ECO:0007669"/>
    <property type="project" value="TreeGrafter"/>
</dbReference>
<dbReference type="GO" id="GO:0046872">
    <property type="term" value="F:metal ion binding"/>
    <property type="evidence" value="ECO:0007669"/>
    <property type="project" value="UniProtKB-KW"/>
</dbReference>
<dbReference type="GO" id="GO:0019323">
    <property type="term" value="P:pentose catabolic process"/>
    <property type="evidence" value="ECO:0007669"/>
    <property type="project" value="TreeGrafter"/>
</dbReference>
<dbReference type="InterPro" id="IPR001303">
    <property type="entry name" value="Aldolase_II/adducin_N"/>
</dbReference>
<sequence>MEEYVGTKFKTVFAKKAAPEDPRIDELIRWCRRFAELGLAPGGSGNMSFRSRNGFIVSRTAGHLGLLKADEFTEVLKTDLSRQELTVMGRHEPSSESMMHAAIYLARPEVSAVFHGHHDKILRQGKRLGLPVTGCEQPYGTPEIVQEILQILGQHHFSLIRNHGFVSLGRSMDEAGQHAEAVLTKLLSASRNERR</sequence>
<dbReference type="Gene3D" id="3.40.225.10">
    <property type="entry name" value="Class II aldolase/adducin N-terminal domain"/>
    <property type="match status" value="1"/>
</dbReference>
<dbReference type="InterPro" id="IPR036409">
    <property type="entry name" value="Aldolase_II/adducin_N_sf"/>
</dbReference>
<evidence type="ECO:0000256" key="1">
    <source>
        <dbReference type="ARBA" id="ARBA00022723"/>
    </source>
</evidence>
<dbReference type="SMART" id="SM01007">
    <property type="entry name" value="Aldolase_II"/>
    <property type="match status" value="1"/>
</dbReference>
<keyword evidence="2" id="KW-0456">Lyase</keyword>
<proteinExistence type="predicted"/>
<accession>A0A1F4VVP4</accession>
<evidence type="ECO:0000313" key="5">
    <source>
        <dbReference type="Proteomes" id="UP000176967"/>
    </source>
</evidence>
<dbReference type="PANTHER" id="PTHR22789">
    <property type="entry name" value="FUCULOSE PHOSPHATE ALDOLASE"/>
    <property type="match status" value="1"/>
</dbReference>
<organism evidence="4 5">
    <name type="scientific">candidate division WWE3 bacterium RIFCSPLOWO2_01_FULL_53_14</name>
    <dbReference type="NCBI Taxonomy" id="1802628"/>
    <lineage>
        <taxon>Bacteria</taxon>
        <taxon>Katanobacteria</taxon>
    </lineage>
</organism>
<dbReference type="STRING" id="1802628.A2890_02850"/>
<dbReference type="GO" id="GO:0005829">
    <property type="term" value="C:cytosol"/>
    <property type="evidence" value="ECO:0007669"/>
    <property type="project" value="TreeGrafter"/>
</dbReference>
<evidence type="ECO:0000256" key="2">
    <source>
        <dbReference type="ARBA" id="ARBA00023239"/>
    </source>
</evidence>
<evidence type="ECO:0000313" key="4">
    <source>
        <dbReference type="EMBL" id="OGC61249.1"/>
    </source>
</evidence>
<keyword evidence="1" id="KW-0479">Metal-binding</keyword>
<dbReference type="AlphaFoldDB" id="A0A1F4VVP4"/>
<dbReference type="SUPFAM" id="SSF53639">
    <property type="entry name" value="AraD/HMP-PK domain-like"/>
    <property type="match status" value="1"/>
</dbReference>
<reference evidence="4 5" key="1">
    <citation type="journal article" date="2016" name="Nat. Commun.">
        <title>Thousands of microbial genomes shed light on interconnected biogeochemical processes in an aquifer system.</title>
        <authorList>
            <person name="Anantharaman K."/>
            <person name="Brown C.T."/>
            <person name="Hug L.A."/>
            <person name="Sharon I."/>
            <person name="Castelle C.J."/>
            <person name="Probst A.J."/>
            <person name="Thomas B.C."/>
            <person name="Singh A."/>
            <person name="Wilkins M.J."/>
            <person name="Karaoz U."/>
            <person name="Brodie E.L."/>
            <person name="Williams K.H."/>
            <person name="Hubbard S.S."/>
            <person name="Banfield J.F."/>
        </authorList>
    </citation>
    <scope>NUCLEOTIDE SEQUENCE [LARGE SCALE GENOMIC DNA]</scope>
</reference>
<dbReference type="EMBL" id="MEVL01000015">
    <property type="protein sequence ID" value="OGC61249.1"/>
    <property type="molecule type" value="Genomic_DNA"/>
</dbReference>
<comment type="caution">
    <text evidence="4">The sequence shown here is derived from an EMBL/GenBank/DDBJ whole genome shotgun (WGS) entry which is preliminary data.</text>
</comment>
<name>A0A1F4VVP4_UNCKA</name>
<protein>
    <recommendedName>
        <fullName evidence="3">Class II aldolase/adducin N-terminal domain-containing protein</fullName>
    </recommendedName>
</protein>
<dbReference type="InterPro" id="IPR050197">
    <property type="entry name" value="Aldolase_class_II_sugar_metab"/>
</dbReference>